<sequence length="76" mass="8093">MMTDDGSTSGISSPKLSDKGKATENTLSPLKRQMSQMAIAPESSSKRQLRIIPSSENTQDEDSTVAGGPETTTFDD</sequence>
<reference evidence="2 3" key="1">
    <citation type="submission" date="2024-01" db="EMBL/GenBank/DDBJ databases">
        <title>The complete chloroplast genome sequence of Lithospermum erythrorhizon: insights into the phylogenetic relationship among Boraginaceae species and the maternal lineages of purple gromwells.</title>
        <authorList>
            <person name="Okada T."/>
            <person name="Watanabe K."/>
        </authorList>
    </citation>
    <scope>NUCLEOTIDE SEQUENCE [LARGE SCALE GENOMIC DNA]</scope>
</reference>
<keyword evidence="3" id="KW-1185">Reference proteome</keyword>
<evidence type="ECO:0000313" key="3">
    <source>
        <dbReference type="Proteomes" id="UP001454036"/>
    </source>
</evidence>
<gene>
    <name evidence="2" type="ORF">LIER_34267</name>
</gene>
<accession>A0AAV3S2K0</accession>
<evidence type="ECO:0000313" key="2">
    <source>
        <dbReference type="EMBL" id="GAA0186979.1"/>
    </source>
</evidence>
<name>A0AAV3S2K0_LITER</name>
<dbReference type="AlphaFoldDB" id="A0AAV3S2K0"/>
<feature type="region of interest" description="Disordered" evidence="1">
    <location>
        <begin position="1"/>
        <end position="76"/>
    </location>
</feature>
<proteinExistence type="predicted"/>
<dbReference type="Proteomes" id="UP001454036">
    <property type="component" value="Unassembled WGS sequence"/>
</dbReference>
<feature type="compositionally biased region" description="Polar residues" evidence="1">
    <location>
        <begin position="23"/>
        <end position="36"/>
    </location>
</feature>
<comment type="caution">
    <text evidence="2">The sequence shown here is derived from an EMBL/GenBank/DDBJ whole genome shotgun (WGS) entry which is preliminary data.</text>
</comment>
<evidence type="ECO:0000256" key="1">
    <source>
        <dbReference type="SAM" id="MobiDB-lite"/>
    </source>
</evidence>
<organism evidence="2 3">
    <name type="scientific">Lithospermum erythrorhizon</name>
    <name type="common">Purple gromwell</name>
    <name type="synonym">Lithospermum officinale var. erythrorhizon</name>
    <dbReference type="NCBI Taxonomy" id="34254"/>
    <lineage>
        <taxon>Eukaryota</taxon>
        <taxon>Viridiplantae</taxon>
        <taxon>Streptophyta</taxon>
        <taxon>Embryophyta</taxon>
        <taxon>Tracheophyta</taxon>
        <taxon>Spermatophyta</taxon>
        <taxon>Magnoliopsida</taxon>
        <taxon>eudicotyledons</taxon>
        <taxon>Gunneridae</taxon>
        <taxon>Pentapetalae</taxon>
        <taxon>asterids</taxon>
        <taxon>lamiids</taxon>
        <taxon>Boraginales</taxon>
        <taxon>Boraginaceae</taxon>
        <taxon>Boraginoideae</taxon>
        <taxon>Lithospermeae</taxon>
        <taxon>Lithospermum</taxon>
    </lineage>
</organism>
<feature type="compositionally biased region" description="Polar residues" evidence="1">
    <location>
        <begin position="1"/>
        <end position="15"/>
    </location>
</feature>
<protein>
    <submittedName>
        <fullName evidence="2">Uncharacterized protein</fullName>
    </submittedName>
</protein>
<dbReference type="EMBL" id="BAABME010014216">
    <property type="protein sequence ID" value="GAA0186979.1"/>
    <property type="molecule type" value="Genomic_DNA"/>
</dbReference>